<evidence type="ECO:0000313" key="3">
    <source>
        <dbReference type="EMBL" id="DBA03904.1"/>
    </source>
</evidence>
<feature type="transmembrane region" description="Helical" evidence="2">
    <location>
        <begin position="258"/>
        <end position="277"/>
    </location>
</feature>
<feature type="region of interest" description="Disordered" evidence="1">
    <location>
        <begin position="1"/>
        <end position="25"/>
    </location>
</feature>
<accession>A0AAV2ZF94</accession>
<dbReference type="Proteomes" id="UP001146120">
    <property type="component" value="Unassembled WGS sequence"/>
</dbReference>
<comment type="caution">
    <text evidence="3">The sequence shown here is derived from an EMBL/GenBank/DDBJ whole genome shotgun (WGS) entry which is preliminary data.</text>
</comment>
<feature type="compositionally biased region" description="Basic and acidic residues" evidence="1">
    <location>
        <begin position="15"/>
        <end position="25"/>
    </location>
</feature>
<feature type="transmembrane region" description="Helical" evidence="2">
    <location>
        <begin position="100"/>
        <end position="128"/>
    </location>
</feature>
<proteinExistence type="predicted"/>
<name>A0AAV2ZF94_9STRA</name>
<keyword evidence="4" id="KW-1185">Reference proteome</keyword>
<dbReference type="Gene3D" id="3.80.10.10">
    <property type="entry name" value="Ribonuclease Inhibitor"/>
    <property type="match status" value="1"/>
</dbReference>
<protein>
    <recommendedName>
        <fullName evidence="5">Leucine-rich repeat domain, L domain-like</fullName>
    </recommendedName>
</protein>
<reference evidence="3" key="2">
    <citation type="journal article" date="2023" name="Microbiol Resour">
        <title>Decontamination and Annotation of the Draft Genome Sequence of the Oomycete Lagenidium giganteum ARSEF 373.</title>
        <authorList>
            <person name="Morgan W.R."/>
            <person name="Tartar A."/>
        </authorList>
    </citation>
    <scope>NUCLEOTIDE SEQUENCE</scope>
    <source>
        <strain evidence="3">ARSEF 373</strain>
    </source>
</reference>
<feature type="transmembrane region" description="Helical" evidence="2">
    <location>
        <begin position="224"/>
        <end position="246"/>
    </location>
</feature>
<feature type="transmembrane region" description="Helical" evidence="2">
    <location>
        <begin position="384"/>
        <end position="405"/>
    </location>
</feature>
<dbReference type="InterPro" id="IPR032675">
    <property type="entry name" value="LRR_dom_sf"/>
</dbReference>
<evidence type="ECO:0008006" key="5">
    <source>
        <dbReference type="Google" id="ProtNLM"/>
    </source>
</evidence>
<dbReference type="SUPFAM" id="SSF52058">
    <property type="entry name" value="L domain-like"/>
    <property type="match status" value="1"/>
</dbReference>
<feature type="compositionally biased region" description="Polar residues" evidence="1">
    <location>
        <begin position="1"/>
        <end position="11"/>
    </location>
</feature>
<keyword evidence="2" id="KW-1133">Transmembrane helix</keyword>
<sequence length="694" mass="78214">MSTHPTTTNLSAPAEELRPPADDVKAPARDRYTSIAPQDEFRTELQPPVYVGVWLFTFALHGVCAAFYITFEWLYWFLPAKATGINWTIQAKKLSVDQKYYPLLTAIHVLFAIGHILSALAMIVVSAWDRRLVLNPRIARRLVRSVGKVIVGSRSLRCVPTKYNNRGSFVSAMATVWEKGFGDNGLLGIRSPHFDFVFFCREVLQTGMQPYQVYRVTWTLPDDVLVRFYVALLILSCCSTPIFHFWFREKRMSTLCRLLCIAFDMFIDFVAVVIIPLVRTRPYWQMCDPNIADMPYWVYYDNLYGILLLADYKIVLVQGWLDLISKVIFGLNLLMCIDLCKATLKQSAVDSNATESGVKNEIISASAMAMPVPRKSTTRSTHSIVVWCGHLMFIAWTIIILGAQIHAATRPTVESCIMQTRPWFIAKPTCAVLDLDCSRTITMDGSKDAITRTINGVVQSGVMLTVFENCPQLYMSPAIQSLHNLRKLRVQNSTIVEWNEDAGLNNNDHPLFTSLYLVKTNMTTFPLGAATKNSPKLWKFFEMCASPLPPLPDDMDQRMAPGILFSVGLSNMTVVPPVIFKSKATRFGFQYTQLTAVPMEWLTRPDLQTLQLTGNPINALPPSIDGFKPHAVLSLDYTNISSLPSWVDAAFMSTHVLRLGGTPFCKELLVSNPSSPYVQLCHKVQTCDEYFKLK</sequence>
<keyword evidence="2" id="KW-0812">Transmembrane</keyword>
<evidence type="ECO:0000313" key="4">
    <source>
        <dbReference type="Proteomes" id="UP001146120"/>
    </source>
</evidence>
<organism evidence="3 4">
    <name type="scientific">Lagenidium giganteum</name>
    <dbReference type="NCBI Taxonomy" id="4803"/>
    <lineage>
        <taxon>Eukaryota</taxon>
        <taxon>Sar</taxon>
        <taxon>Stramenopiles</taxon>
        <taxon>Oomycota</taxon>
        <taxon>Peronosporomycetes</taxon>
        <taxon>Pythiales</taxon>
        <taxon>Pythiaceae</taxon>
    </lineage>
</organism>
<reference evidence="3" key="1">
    <citation type="submission" date="2022-11" db="EMBL/GenBank/DDBJ databases">
        <authorList>
            <person name="Morgan W.R."/>
            <person name="Tartar A."/>
        </authorList>
    </citation>
    <scope>NUCLEOTIDE SEQUENCE</scope>
    <source>
        <strain evidence="3">ARSEF 373</strain>
    </source>
</reference>
<keyword evidence="2" id="KW-0472">Membrane</keyword>
<dbReference type="EMBL" id="DAKRPA010000014">
    <property type="protein sequence ID" value="DBA03904.1"/>
    <property type="molecule type" value="Genomic_DNA"/>
</dbReference>
<evidence type="ECO:0000256" key="1">
    <source>
        <dbReference type="SAM" id="MobiDB-lite"/>
    </source>
</evidence>
<feature type="transmembrane region" description="Helical" evidence="2">
    <location>
        <begin position="49"/>
        <end position="71"/>
    </location>
</feature>
<gene>
    <name evidence="3" type="ORF">N0F65_004594</name>
</gene>
<evidence type="ECO:0000256" key="2">
    <source>
        <dbReference type="SAM" id="Phobius"/>
    </source>
</evidence>
<dbReference type="AlphaFoldDB" id="A0AAV2ZF94"/>